<reference evidence="3" key="1">
    <citation type="submission" date="2023-02" db="EMBL/GenBank/DDBJ databases">
        <title>Enrichment on poylsaccharides allowed isolation of novel metabolic and taxonomic groups of Haloarchaea.</title>
        <authorList>
            <person name="Sorokin D.Y."/>
            <person name="Elcheninov A.G."/>
            <person name="Khizhniak T.V."/>
            <person name="Kolganova T.V."/>
            <person name="Kublanov I.V."/>
        </authorList>
    </citation>
    <scope>NUCLEOTIDE SEQUENCE</scope>
    <source>
        <strain evidence="2 4">HArc-curdl5-1</strain>
        <strain evidence="3">HArc-curdl7</strain>
    </source>
</reference>
<evidence type="ECO:0000313" key="3">
    <source>
        <dbReference type="EMBL" id="MCU4727896.1"/>
    </source>
</evidence>
<name>A0AAE3ICL1_9EURY</name>
<sequence>MTVVLDTNALMMPVECDVRVFEELQRLLGSVDPIVPAQVLAELESLSGGASEEATAASVGLDLADRCRMVEAAPDYADDAVLAVAQREGVEYALTNDRPLQERLLAAGVPVISLRGEHKLAITHP</sequence>
<evidence type="ECO:0000313" key="4">
    <source>
        <dbReference type="Proteomes" id="UP001208186"/>
    </source>
</evidence>
<keyword evidence="4" id="KW-1185">Reference proteome</keyword>
<evidence type="ECO:0000313" key="2">
    <source>
        <dbReference type="EMBL" id="MCU4718967.1"/>
    </source>
</evidence>
<dbReference type="Proteomes" id="UP001208186">
    <property type="component" value="Unassembled WGS sequence"/>
</dbReference>
<dbReference type="SUPFAM" id="SSF88723">
    <property type="entry name" value="PIN domain-like"/>
    <property type="match status" value="1"/>
</dbReference>
<dbReference type="AlphaFoldDB" id="A0AAE3ICL1"/>
<feature type="domain" description="VapC9 PIN-like" evidence="1">
    <location>
        <begin position="3"/>
        <end position="116"/>
    </location>
</feature>
<dbReference type="Proteomes" id="UP001209746">
    <property type="component" value="Unassembled WGS sequence"/>
</dbReference>
<dbReference type="EMBL" id="JAOPKD010000016">
    <property type="protein sequence ID" value="MCU4727896.1"/>
    <property type="molecule type" value="Genomic_DNA"/>
</dbReference>
<dbReference type="CDD" id="cd09879">
    <property type="entry name" value="PIN_VapC_AF0591-like"/>
    <property type="match status" value="1"/>
</dbReference>
<dbReference type="InterPro" id="IPR041120">
    <property type="entry name" value="PIN_9"/>
</dbReference>
<organism evidence="3 5">
    <name type="scientific">Halapricum hydrolyticum</name>
    <dbReference type="NCBI Taxonomy" id="2979991"/>
    <lineage>
        <taxon>Archaea</taxon>
        <taxon>Methanobacteriati</taxon>
        <taxon>Methanobacteriota</taxon>
        <taxon>Stenosarchaea group</taxon>
        <taxon>Halobacteria</taxon>
        <taxon>Halobacteriales</taxon>
        <taxon>Haloarculaceae</taxon>
        <taxon>Halapricum</taxon>
    </lineage>
</organism>
<gene>
    <name evidence="3" type="ORF">OB914_13115</name>
    <name evidence="2" type="ORF">OB916_13000</name>
</gene>
<proteinExistence type="predicted"/>
<evidence type="ECO:0000313" key="5">
    <source>
        <dbReference type="Proteomes" id="UP001209746"/>
    </source>
</evidence>
<dbReference type="EMBL" id="JAOPKC010000018">
    <property type="protein sequence ID" value="MCU4718967.1"/>
    <property type="molecule type" value="Genomic_DNA"/>
</dbReference>
<protein>
    <submittedName>
        <fullName evidence="3">Twitching motility protein PilT</fullName>
    </submittedName>
</protein>
<dbReference type="RefSeq" id="WP_315909720.1">
    <property type="nucleotide sequence ID" value="NZ_JAOPKC010000018.1"/>
</dbReference>
<accession>A0AAE3ICL1</accession>
<dbReference type="InterPro" id="IPR029060">
    <property type="entry name" value="PIN-like_dom_sf"/>
</dbReference>
<evidence type="ECO:0000259" key="1">
    <source>
        <dbReference type="Pfam" id="PF18477"/>
    </source>
</evidence>
<comment type="caution">
    <text evidence="3">The sequence shown here is derived from an EMBL/GenBank/DDBJ whole genome shotgun (WGS) entry which is preliminary data.</text>
</comment>
<dbReference type="Pfam" id="PF18477">
    <property type="entry name" value="PIN_9"/>
    <property type="match status" value="1"/>
</dbReference>
<dbReference type="Gene3D" id="3.40.50.1010">
    <property type="entry name" value="5'-nuclease"/>
    <property type="match status" value="1"/>
</dbReference>